<evidence type="ECO:0000256" key="2">
    <source>
        <dbReference type="SAM" id="Phobius"/>
    </source>
</evidence>
<feature type="compositionally biased region" description="Low complexity" evidence="1">
    <location>
        <begin position="98"/>
        <end position="110"/>
    </location>
</feature>
<feature type="region of interest" description="Disordered" evidence="1">
    <location>
        <begin position="94"/>
        <end position="120"/>
    </location>
</feature>
<dbReference type="EMBL" id="CP063374">
    <property type="protein sequence ID" value="QOV42749.1"/>
    <property type="molecule type" value="Genomic_DNA"/>
</dbReference>
<feature type="transmembrane region" description="Helical" evidence="2">
    <location>
        <begin position="21"/>
        <end position="37"/>
    </location>
</feature>
<proteinExistence type="predicted"/>
<organism evidence="3 4">
    <name type="scientific">Streptomyces chromofuscus</name>
    <dbReference type="NCBI Taxonomy" id="42881"/>
    <lineage>
        <taxon>Bacteria</taxon>
        <taxon>Bacillati</taxon>
        <taxon>Actinomycetota</taxon>
        <taxon>Actinomycetes</taxon>
        <taxon>Kitasatosporales</taxon>
        <taxon>Streptomycetaceae</taxon>
        <taxon>Streptomyces</taxon>
    </lineage>
</organism>
<protein>
    <submittedName>
        <fullName evidence="3">Uncharacterized protein</fullName>
    </submittedName>
</protein>
<name>A0A7M2T3J2_STRCW</name>
<sequence>MTPSSIRGRPRRAASRTPARIAHATLGTVIAVLWLLWPELTDSSGGDRRAAATPQPTAQDQVEETPIADFVLPLLALGTAVVLAAYGYLRRSRRTRTRTTPSGLPSGRPAAPSPPAEPDEQARALLVEADNCVRTSREELAFAEAASGPEAVEPFVRALREAEWELSAAFAMRQRYDDGVPSEASARRQALAGIAGRCAEAGRRLDAEAGAFDAVRGPECRTGKALEVAEGRFREVAGRTATAEATLARLGRRYASTASAPVVGYVEQAKDRLVFTTLHLNQARQRADLGEPDRAAAHLRAAEGAIAQAATFVDAVDRLAGELSTAETLVPATLTGAEAEIAGARERVTRAADGVVVSDLPVGELTSRLMHADAVLAAVRETLSTGPYDPLDVLRRVVRAVVPVAAGRAGVLPVAGELVARSATAAAAGFVSTHRGAVGSEARTRLASAHRLLTDEPLTADTLARTALHLAEQDVRVHGTPVLTTTPHSTGVGGALLGGILLPDDSTPGPPASFGGPRCRARRNFPLS</sequence>
<evidence type="ECO:0000256" key="1">
    <source>
        <dbReference type="SAM" id="MobiDB-lite"/>
    </source>
</evidence>
<gene>
    <name evidence="3" type="ORF">IPT68_23485</name>
</gene>
<reference evidence="3 4" key="1">
    <citation type="submission" date="2020-10" db="EMBL/GenBank/DDBJ databases">
        <title>Streptomyces chromofuscus complate genome analysis.</title>
        <authorList>
            <person name="Anwar N."/>
        </authorList>
    </citation>
    <scope>NUCLEOTIDE SEQUENCE [LARGE SCALE GENOMIC DNA]</scope>
    <source>
        <strain evidence="3 4">DSM 40273</strain>
    </source>
</reference>
<keyword evidence="4" id="KW-1185">Reference proteome</keyword>
<dbReference type="KEGG" id="schf:IPT68_23485"/>
<dbReference type="AlphaFoldDB" id="A0A7M2T3J2"/>
<accession>A0A7M2T3J2</accession>
<keyword evidence="2" id="KW-1133">Transmembrane helix</keyword>
<evidence type="ECO:0000313" key="4">
    <source>
        <dbReference type="Proteomes" id="UP000594008"/>
    </source>
</evidence>
<evidence type="ECO:0000313" key="3">
    <source>
        <dbReference type="EMBL" id="QOV42749.1"/>
    </source>
</evidence>
<keyword evidence="2" id="KW-0812">Transmembrane</keyword>
<dbReference type="RefSeq" id="WP_189696350.1">
    <property type="nucleotide sequence ID" value="NZ_BMTA01000002.1"/>
</dbReference>
<feature type="transmembrane region" description="Helical" evidence="2">
    <location>
        <begin position="70"/>
        <end position="89"/>
    </location>
</feature>
<dbReference type="Proteomes" id="UP000594008">
    <property type="component" value="Chromosome"/>
</dbReference>
<keyword evidence="2" id="KW-0472">Membrane</keyword>